<accession>A0A1W5ZMN4</accession>
<proteinExistence type="predicted"/>
<evidence type="ECO:0000313" key="1">
    <source>
        <dbReference type="EMBL" id="ARI71495.1"/>
    </source>
</evidence>
<sequence>MEHINKDKNDEKSTELDERLGINGYYKTDLDLEIEKELLESPNESSSSVAKRIRIISMIPLIILLILAFIRIIKTFI</sequence>
<protein>
    <submittedName>
        <fullName evidence="1">Uncharacterized protein</fullName>
    </submittedName>
</protein>
<dbReference type="RefSeq" id="WP_000400093.1">
    <property type="nucleotide sequence ID" value="NZ_CAJUVF010000010.1"/>
</dbReference>
<reference evidence="1" key="1">
    <citation type="submission" date="2017-03" db="EMBL/GenBank/DDBJ databases">
        <title>Characterization and molecular analysis of Staphylococcus epidermidis Y24 isolated from bovine mastitis milk in China.</title>
        <authorList>
            <person name="Tong C."/>
            <person name="Wu Z."/>
            <person name="Qiao D."/>
            <person name="Zhang L."/>
            <person name="Xue H."/>
            <person name="Zhao X."/>
        </authorList>
    </citation>
    <scope>NUCLEOTIDE SEQUENCE</scope>
    <source>
        <strain evidence="1">Y24</strain>
    </source>
</reference>
<name>A0A1W5ZMN4_STAEP</name>
<dbReference type="AlphaFoldDB" id="A0A1W5ZMN4"/>
<organism evidence="1">
    <name type="scientific">Staphylococcus epidermidis</name>
    <dbReference type="NCBI Taxonomy" id="1282"/>
    <lineage>
        <taxon>Bacteria</taxon>
        <taxon>Bacillati</taxon>
        <taxon>Bacillota</taxon>
        <taxon>Bacilli</taxon>
        <taxon>Bacillales</taxon>
        <taxon>Staphylococcaceae</taxon>
        <taxon>Staphylococcus</taxon>
    </lineage>
</organism>
<dbReference type="EMBL" id="KY849363">
    <property type="protein sequence ID" value="ARI71495.1"/>
    <property type="molecule type" value="Genomic_DNA"/>
</dbReference>